<dbReference type="EMBL" id="JACHVA010000111">
    <property type="protein sequence ID" value="MBC2602978.1"/>
    <property type="molecule type" value="Genomic_DNA"/>
</dbReference>
<name>A0A7X1AZQ8_9BACT</name>
<dbReference type="AlphaFoldDB" id="A0A7X1AZQ8"/>
<evidence type="ECO:0000256" key="1">
    <source>
        <dbReference type="SAM" id="MobiDB-lite"/>
    </source>
</evidence>
<comment type="caution">
    <text evidence="2">The sequence shown here is derived from an EMBL/GenBank/DDBJ whole genome shotgun (WGS) entry which is preliminary data.</text>
</comment>
<dbReference type="Proteomes" id="UP000525652">
    <property type="component" value="Unassembled WGS sequence"/>
</dbReference>
<evidence type="ECO:0000313" key="2">
    <source>
        <dbReference type="EMBL" id="MBC2602978.1"/>
    </source>
</evidence>
<evidence type="ECO:0000313" key="3">
    <source>
        <dbReference type="Proteomes" id="UP000525652"/>
    </source>
</evidence>
<sequence>MKTPHRLISPTAASAFFLIPQILFPLFLLFSPLAAKDEGRLSGFQEGLRHPSKETDPRPSREATVGEEALAETLSTLMGGLFVSGTFNSLALVAPESGPDRPLMSQPRAPGEAVLPYIEGEFQYQWVDGDTDALDFRLTGGYGPAGASVRWTRFRETEPDTRLDVLQAYGHLRLTLGNFLEFSPGLGYGNFSLGDDAEDEGGLALTLPLRVHFQPGIGLEYRPAWVFPNGTTVSDQEVALVLGRRNAFLRLGYRWLWNESETLSGPYLGVSLRW</sequence>
<proteinExistence type="predicted"/>
<protein>
    <submittedName>
        <fullName evidence="2">Uncharacterized protein</fullName>
    </submittedName>
</protein>
<dbReference type="RefSeq" id="WP_185693627.1">
    <property type="nucleotide sequence ID" value="NZ_JACHVA010000111.1"/>
</dbReference>
<feature type="compositionally biased region" description="Basic and acidic residues" evidence="1">
    <location>
        <begin position="47"/>
        <end position="61"/>
    </location>
</feature>
<accession>A0A7X1AZQ8</accession>
<reference evidence="2 3" key="1">
    <citation type="submission" date="2020-07" db="EMBL/GenBank/DDBJ databases">
        <authorList>
            <person name="Feng X."/>
        </authorList>
    </citation>
    <scope>NUCLEOTIDE SEQUENCE [LARGE SCALE GENOMIC DNA]</scope>
    <source>
        <strain evidence="2 3">JCM14086</strain>
    </source>
</reference>
<feature type="region of interest" description="Disordered" evidence="1">
    <location>
        <begin position="44"/>
        <end position="64"/>
    </location>
</feature>
<keyword evidence="3" id="KW-1185">Reference proteome</keyword>
<organism evidence="2 3">
    <name type="scientific">Puniceicoccus vermicola</name>
    <dbReference type="NCBI Taxonomy" id="388746"/>
    <lineage>
        <taxon>Bacteria</taxon>
        <taxon>Pseudomonadati</taxon>
        <taxon>Verrucomicrobiota</taxon>
        <taxon>Opitutia</taxon>
        <taxon>Puniceicoccales</taxon>
        <taxon>Puniceicoccaceae</taxon>
        <taxon>Puniceicoccus</taxon>
    </lineage>
</organism>
<gene>
    <name evidence="2" type="ORF">H5P30_14435</name>
</gene>